<sequence length="252" mass="27074">MKENRGFGIAILGKYSLMREGITRVLQDKGFRTLPAFSNIDQLKAKSTPNKLLILIVHAGDDFGLIVADIELLKAQYPESHVAVVAEHYGLSEPALAFKAGAIGYLVNAVSCDAFVKSIELLMLGEAIFPPAFPSPVPPQKLRRQKGAPATSQDEEESEEGCVAAESTAAPLLSPRETAILLCLIDGNSNKSIARKIGITEATVKAHVKAILRKIRVQNRTQAAIWGMNNALLLQPANSNSLLRAAANPENA</sequence>
<feature type="domain" description="HTH luxR-type" evidence="3">
    <location>
        <begin position="166"/>
        <end position="231"/>
    </location>
</feature>
<dbReference type="PROSITE" id="PS00622">
    <property type="entry name" value="HTH_LUXR_1"/>
    <property type="match status" value="1"/>
</dbReference>
<organism evidence="4">
    <name type="scientific">Bosea sp. NBC_00436</name>
    <dbReference type="NCBI Taxonomy" id="2969620"/>
    <lineage>
        <taxon>Bacteria</taxon>
        <taxon>Pseudomonadati</taxon>
        <taxon>Pseudomonadota</taxon>
        <taxon>Alphaproteobacteria</taxon>
        <taxon>Hyphomicrobiales</taxon>
        <taxon>Boseaceae</taxon>
        <taxon>Bosea</taxon>
    </lineage>
</organism>
<protein>
    <submittedName>
        <fullName evidence="4">Response regulator transcription factor</fullName>
    </submittedName>
</protein>
<dbReference type="PRINTS" id="PR00038">
    <property type="entry name" value="HTHLUXR"/>
</dbReference>
<evidence type="ECO:0000313" key="4">
    <source>
        <dbReference type="EMBL" id="UZF87109.1"/>
    </source>
</evidence>
<dbReference type="CDD" id="cd06170">
    <property type="entry name" value="LuxR_C_like"/>
    <property type="match status" value="1"/>
</dbReference>
<evidence type="ECO:0000256" key="2">
    <source>
        <dbReference type="SAM" id="MobiDB-lite"/>
    </source>
</evidence>
<dbReference type="Pfam" id="PF00196">
    <property type="entry name" value="GerE"/>
    <property type="match status" value="1"/>
</dbReference>
<dbReference type="GO" id="GO:0006355">
    <property type="term" value="P:regulation of DNA-templated transcription"/>
    <property type="evidence" value="ECO:0007669"/>
    <property type="project" value="InterPro"/>
</dbReference>
<dbReference type="GO" id="GO:0003677">
    <property type="term" value="F:DNA binding"/>
    <property type="evidence" value="ECO:0007669"/>
    <property type="project" value="UniProtKB-KW"/>
</dbReference>
<proteinExistence type="predicted"/>
<name>A0A9E7ZN97_9HYPH</name>
<dbReference type="InterPro" id="IPR011006">
    <property type="entry name" value="CheY-like_superfamily"/>
</dbReference>
<keyword evidence="1" id="KW-0238">DNA-binding</keyword>
<dbReference type="EMBL" id="CP102774">
    <property type="protein sequence ID" value="UZF87109.1"/>
    <property type="molecule type" value="Genomic_DNA"/>
</dbReference>
<evidence type="ECO:0000259" key="3">
    <source>
        <dbReference type="PROSITE" id="PS50043"/>
    </source>
</evidence>
<dbReference type="InterPro" id="IPR039420">
    <property type="entry name" value="WalR-like"/>
</dbReference>
<dbReference type="PANTHER" id="PTHR43214">
    <property type="entry name" value="TWO-COMPONENT RESPONSE REGULATOR"/>
    <property type="match status" value="1"/>
</dbReference>
<dbReference type="AlphaFoldDB" id="A0A9E7ZN97"/>
<dbReference type="SUPFAM" id="SSF46894">
    <property type="entry name" value="C-terminal effector domain of the bipartite response regulators"/>
    <property type="match status" value="1"/>
</dbReference>
<dbReference type="SUPFAM" id="SSF52172">
    <property type="entry name" value="CheY-like"/>
    <property type="match status" value="1"/>
</dbReference>
<reference evidence="4" key="1">
    <citation type="submission" date="2022-08" db="EMBL/GenBank/DDBJ databases">
        <title>Complete Genome Sequences of 2 Bosea sp. soil isolates.</title>
        <authorList>
            <person name="Alvarez Arevalo M."/>
            <person name="Sterndorff E.B."/>
            <person name="Faurdal D."/>
            <person name="Joergensen T.S."/>
            <person name="Weber T."/>
        </authorList>
    </citation>
    <scope>NUCLEOTIDE SEQUENCE</scope>
    <source>
        <strain evidence="4">NBC_00436</strain>
    </source>
</reference>
<gene>
    <name evidence="4" type="ORF">NWE54_25730</name>
</gene>
<dbReference type="PROSITE" id="PS50043">
    <property type="entry name" value="HTH_LUXR_2"/>
    <property type="match status" value="1"/>
</dbReference>
<feature type="region of interest" description="Disordered" evidence="2">
    <location>
        <begin position="138"/>
        <end position="164"/>
    </location>
</feature>
<dbReference type="Gene3D" id="3.40.50.2300">
    <property type="match status" value="1"/>
</dbReference>
<dbReference type="InterPro" id="IPR016032">
    <property type="entry name" value="Sig_transdc_resp-reg_C-effctor"/>
</dbReference>
<dbReference type="PANTHER" id="PTHR43214:SF42">
    <property type="entry name" value="TRANSCRIPTIONAL REGULATORY PROTEIN DESR"/>
    <property type="match status" value="1"/>
</dbReference>
<dbReference type="InterPro" id="IPR000792">
    <property type="entry name" value="Tscrpt_reg_LuxR_C"/>
</dbReference>
<dbReference type="SMART" id="SM00421">
    <property type="entry name" value="HTH_LUXR"/>
    <property type="match status" value="1"/>
</dbReference>
<evidence type="ECO:0000256" key="1">
    <source>
        <dbReference type="ARBA" id="ARBA00023125"/>
    </source>
</evidence>
<accession>A0A9E7ZN97</accession>